<feature type="transmembrane region" description="Helical" evidence="8">
    <location>
        <begin position="500"/>
        <end position="519"/>
    </location>
</feature>
<feature type="transmembrane region" description="Helical" evidence="8">
    <location>
        <begin position="43"/>
        <end position="63"/>
    </location>
</feature>
<dbReference type="PANTHER" id="PTHR23503">
    <property type="entry name" value="SOLUTE CARRIER FAMILY 2"/>
    <property type="match status" value="1"/>
</dbReference>
<feature type="transmembrane region" description="Helical" evidence="8">
    <location>
        <begin position="115"/>
        <end position="138"/>
    </location>
</feature>
<evidence type="ECO:0000259" key="9">
    <source>
        <dbReference type="PROSITE" id="PS50850"/>
    </source>
</evidence>
<dbReference type="InterPro" id="IPR005828">
    <property type="entry name" value="MFS_sugar_transport-like"/>
</dbReference>
<feature type="transmembrane region" description="Helical" evidence="8">
    <location>
        <begin position="338"/>
        <end position="362"/>
    </location>
</feature>
<keyword evidence="3 7" id="KW-0813">Transport</keyword>
<dbReference type="InterPro" id="IPR036259">
    <property type="entry name" value="MFS_trans_sf"/>
</dbReference>
<keyword evidence="11" id="KW-1185">Reference proteome</keyword>
<dbReference type="Pfam" id="PF00083">
    <property type="entry name" value="Sugar_tr"/>
    <property type="match status" value="1"/>
</dbReference>
<evidence type="ECO:0000256" key="4">
    <source>
        <dbReference type="ARBA" id="ARBA00022692"/>
    </source>
</evidence>
<dbReference type="PROSITE" id="PS50850">
    <property type="entry name" value="MFS"/>
    <property type="match status" value="1"/>
</dbReference>
<proteinExistence type="inferred from homology"/>
<comment type="caution">
    <text evidence="10">The sequence shown here is derived from an EMBL/GenBank/DDBJ whole genome shotgun (WGS) entry which is preliminary data.</text>
</comment>
<feature type="domain" description="Major facilitator superfamily (MFS) profile" evidence="9">
    <location>
        <begin position="50"/>
        <end position="525"/>
    </location>
</feature>
<dbReference type="InterPro" id="IPR005829">
    <property type="entry name" value="Sugar_transporter_CS"/>
</dbReference>
<evidence type="ECO:0000256" key="7">
    <source>
        <dbReference type="RuleBase" id="RU003346"/>
    </source>
</evidence>
<accession>A0A162JK67</accession>
<dbReference type="Proteomes" id="UP000076881">
    <property type="component" value="Unassembled WGS sequence"/>
</dbReference>
<dbReference type="NCBIfam" id="TIGR00879">
    <property type="entry name" value="SP"/>
    <property type="match status" value="1"/>
</dbReference>
<comment type="similarity">
    <text evidence="2 7">Belongs to the major facilitator superfamily. Sugar transporter (TC 2.A.1.1) family.</text>
</comment>
<dbReference type="Gene3D" id="1.20.1250.20">
    <property type="entry name" value="MFS general substrate transporter like domains"/>
    <property type="match status" value="1"/>
</dbReference>
<evidence type="ECO:0000256" key="2">
    <source>
        <dbReference type="ARBA" id="ARBA00010992"/>
    </source>
</evidence>
<dbReference type="InterPro" id="IPR020846">
    <property type="entry name" value="MFS_dom"/>
</dbReference>
<feature type="transmembrane region" description="Helical" evidence="8">
    <location>
        <begin position="468"/>
        <end position="488"/>
    </location>
</feature>
<feature type="transmembrane region" description="Helical" evidence="8">
    <location>
        <begin position="205"/>
        <end position="227"/>
    </location>
</feature>
<comment type="subcellular location">
    <subcellularLocation>
        <location evidence="1">Membrane</location>
        <topology evidence="1">Multi-pass membrane protein</topology>
    </subcellularLocation>
</comment>
<keyword evidence="5 8" id="KW-1133">Transmembrane helix</keyword>
<protein>
    <submittedName>
        <fullName evidence="10">General substrate transporter</fullName>
    </submittedName>
</protein>
<dbReference type="GO" id="GO:0015149">
    <property type="term" value="F:hexose transmembrane transporter activity"/>
    <property type="evidence" value="ECO:0007669"/>
    <property type="project" value="TreeGrafter"/>
</dbReference>
<dbReference type="GO" id="GO:0016020">
    <property type="term" value="C:membrane"/>
    <property type="evidence" value="ECO:0007669"/>
    <property type="project" value="UniProtKB-SubCell"/>
</dbReference>
<feature type="transmembrane region" description="Helical" evidence="8">
    <location>
        <begin position="432"/>
        <end position="456"/>
    </location>
</feature>
<sequence length="541" mass="56794">MRAIDSFLFRLLAPQQTDLSNLIKFPSITIMAGEGTGRGFRDITFHLIALLVIATLGPLQFGFHLAELNAPQDVITCKKKSISSVLRLAARLFVTSGRKDDATSWVPECIPMNEAAFAFVSSAFTVGGLLGALSSGDFASKRGRLPAMRLTALLFALGSLVETVSGSVAIFSLGRFLAGIGAGGATVIVPLYISEIAPPDQRGLFGVMTQVSINIGILAAQVLGYFLSHGAAWRVILGAAVCIGVAQAVGLLAVPESPAWVASHGDVSRAKRILQKIRGHKVDIEEETGAWGAGGSGGEAQGLLSQSEEGLTSVAGDASSPKHLGFLQVVKDPSYRPAIVAVVGAMFVQQFCGINSIIMYSVSLLQDLLPISSVLLTILVSVVNLVMTVGCSPLPDRIGRKTCLMISVIGQGCSSFALALSIVAGFQILSAFAVVFFVAFFAVGLGPVPFILASELVGQEAVGAAQSWALAGAYVSTFIVAQFFPILNTALNKAFGGHGGWVYFVFAAVAAASALFITWKIPETKGKKDVDEVWGRTRRLD</sequence>
<dbReference type="SUPFAM" id="SSF103473">
    <property type="entry name" value="MFS general substrate transporter"/>
    <property type="match status" value="1"/>
</dbReference>
<dbReference type="PRINTS" id="PR00171">
    <property type="entry name" value="SUGRTRNSPORT"/>
</dbReference>
<evidence type="ECO:0000313" key="11">
    <source>
        <dbReference type="Proteomes" id="UP000076881"/>
    </source>
</evidence>
<dbReference type="STRING" id="1081108.A0A162JK67"/>
<dbReference type="OrthoDB" id="4540492at2759"/>
<dbReference type="InterPro" id="IPR045263">
    <property type="entry name" value="GLUT"/>
</dbReference>
<feature type="transmembrane region" description="Helical" evidence="8">
    <location>
        <begin position="368"/>
        <end position="391"/>
    </location>
</feature>
<keyword evidence="6 8" id="KW-0472">Membrane</keyword>
<evidence type="ECO:0000256" key="3">
    <source>
        <dbReference type="ARBA" id="ARBA00022448"/>
    </source>
</evidence>
<name>A0A162JK67_CORDF</name>
<evidence type="ECO:0000256" key="1">
    <source>
        <dbReference type="ARBA" id="ARBA00004141"/>
    </source>
</evidence>
<evidence type="ECO:0000256" key="8">
    <source>
        <dbReference type="SAM" id="Phobius"/>
    </source>
</evidence>
<feature type="transmembrane region" description="Helical" evidence="8">
    <location>
        <begin position="150"/>
        <end position="170"/>
    </location>
</feature>
<dbReference type="PROSITE" id="PS00217">
    <property type="entry name" value="SUGAR_TRANSPORT_2"/>
    <property type="match status" value="1"/>
</dbReference>
<feature type="transmembrane region" description="Helical" evidence="8">
    <location>
        <begin position="403"/>
        <end position="426"/>
    </location>
</feature>
<keyword evidence="4 8" id="KW-0812">Transmembrane</keyword>
<dbReference type="InterPro" id="IPR003663">
    <property type="entry name" value="Sugar/inositol_transpt"/>
</dbReference>
<evidence type="ECO:0000256" key="6">
    <source>
        <dbReference type="ARBA" id="ARBA00023136"/>
    </source>
</evidence>
<evidence type="ECO:0000313" key="10">
    <source>
        <dbReference type="EMBL" id="OAA70172.1"/>
    </source>
</evidence>
<feature type="transmembrane region" description="Helical" evidence="8">
    <location>
        <begin position="233"/>
        <end position="254"/>
    </location>
</feature>
<organism evidence="10 11">
    <name type="scientific">Akanthomyces lecanii RCEF 1005</name>
    <dbReference type="NCBI Taxonomy" id="1081108"/>
    <lineage>
        <taxon>Eukaryota</taxon>
        <taxon>Fungi</taxon>
        <taxon>Dikarya</taxon>
        <taxon>Ascomycota</taxon>
        <taxon>Pezizomycotina</taxon>
        <taxon>Sordariomycetes</taxon>
        <taxon>Hypocreomycetidae</taxon>
        <taxon>Hypocreales</taxon>
        <taxon>Cordycipitaceae</taxon>
        <taxon>Akanthomyces</taxon>
        <taxon>Cordyceps confragosa</taxon>
    </lineage>
</organism>
<evidence type="ECO:0000256" key="5">
    <source>
        <dbReference type="ARBA" id="ARBA00022989"/>
    </source>
</evidence>
<reference evidence="10 11" key="1">
    <citation type="journal article" date="2016" name="Genome Biol. Evol.">
        <title>Divergent and convergent evolution of fungal pathogenicity.</title>
        <authorList>
            <person name="Shang Y."/>
            <person name="Xiao G."/>
            <person name="Zheng P."/>
            <person name="Cen K."/>
            <person name="Zhan S."/>
            <person name="Wang C."/>
        </authorList>
    </citation>
    <scope>NUCLEOTIDE SEQUENCE [LARGE SCALE GENOMIC DNA]</scope>
    <source>
        <strain evidence="10 11">RCEF 1005</strain>
    </source>
</reference>
<feature type="transmembrane region" description="Helical" evidence="8">
    <location>
        <begin position="176"/>
        <end position="193"/>
    </location>
</feature>
<dbReference type="EMBL" id="AZHF01000010">
    <property type="protein sequence ID" value="OAA70172.1"/>
    <property type="molecule type" value="Genomic_DNA"/>
</dbReference>
<dbReference type="PANTHER" id="PTHR23503:SF8">
    <property type="entry name" value="FACILITATED GLUCOSE TRANSPORTER PROTEIN 1"/>
    <property type="match status" value="1"/>
</dbReference>
<dbReference type="AlphaFoldDB" id="A0A162JK67"/>
<gene>
    <name evidence="10" type="ORF">LEL_09988</name>
</gene>